<evidence type="ECO:0000259" key="13">
    <source>
        <dbReference type="PROSITE" id="PS50157"/>
    </source>
</evidence>
<evidence type="ECO:0000256" key="2">
    <source>
        <dbReference type="ARBA" id="ARBA00006991"/>
    </source>
</evidence>
<evidence type="ECO:0000256" key="12">
    <source>
        <dbReference type="SAM" id="MobiDB-lite"/>
    </source>
</evidence>
<comment type="caution">
    <text evidence="14">The sequence shown here is derived from an EMBL/GenBank/DDBJ whole genome shotgun (WGS) entry which is preliminary data.</text>
</comment>
<evidence type="ECO:0000256" key="1">
    <source>
        <dbReference type="ARBA" id="ARBA00004123"/>
    </source>
</evidence>
<dbReference type="SMART" id="SM00355">
    <property type="entry name" value="ZnF_C2H2"/>
    <property type="match status" value="8"/>
</dbReference>
<evidence type="ECO:0000256" key="8">
    <source>
        <dbReference type="ARBA" id="ARBA00023125"/>
    </source>
</evidence>
<feature type="region of interest" description="Disordered" evidence="12">
    <location>
        <begin position="1"/>
        <end position="34"/>
    </location>
</feature>
<dbReference type="EMBL" id="VSWD01000006">
    <property type="protein sequence ID" value="KAK3100513.1"/>
    <property type="molecule type" value="Genomic_DNA"/>
</dbReference>
<protein>
    <recommendedName>
        <fullName evidence="13">C2H2-type domain-containing protein</fullName>
    </recommendedName>
</protein>
<feature type="domain" description="C2H2-type" evidence="13">
    <location>
        <begin position="612"/>
        <end position="639"/>
    </location>
</feature>
<dbReference type="InterPro" id="IPR013087">
    <property type="entry name" value="Znf_C2H2_type"/>
</dbReference>
<dbReference type="Pfam" id="PF00096">
    <property type="entry name" value="zf-C2H2"/>
    <property type="match status" value="2"/>
</dbReference>
<dbReference type="SUPFAM" id="SSF57667">
    <property type="entry name" value="beta-beta-alpha zinc fingers"/>
    <property type="match status" value="2"/>
</dbReference>
<keyword evidence="6" id="KW-0862">Zinc</keyword>
<feature type="domain" description="C2H2-type" evidence="13">
    <location>
        <begin position="698"/>
        <end position="725"/>
    </location>
</feature>
<evidence type="ECO:0000256" key="11">
    <source>
        <dbReference type="PROSITE-ProRule" id="PRU00042"/>
    </source>
</evidence>
<name>A0AA88YJJ0_PINIB</name>
<keyword evidence="4" id="KW-0677">Repeat</keyword>
<evidence type="ECO:0000256" key="10">
    <source>
        <dbReference type="ARBA" id="ARBA00023242"/>
    </source>
</evidence>
<dbReference type="PROSITE" id="PS50157">
    <property type="entry name" value="ZINC_FINGER_C2H2_2"/>
    <property type="match status" value="4"/>
</dbReference>
<feature type="compositionally biased region" description="Polar residues" evidence="12">
    <location>
        <begin position="1"/>
        <end position="19"/>
    </location>
</feature>
<feature type="domain" description="C2H2-type" evidence="13">
    <location>
        <begin position="670"/>
        <end position="697"/>
    </location>
</feature>
<evidence type="ECO:0000313" key="14">
    <source>
        <dbReference type="EMBL" id="KAK3100513.1"/>
    </source>
</evidence>
<keyword evidence="5 11" id="KW-0863">Zinc-finger</keyword>
<dbReference type="Gene3D" id="3.30.160.60">
    <property type="entry name" value="Classic Zinc Finger"/>
    <property type="match status" value="4"/>
</dbReference>
<keyword evidence="8" id="KW-0238">DNA-binding</keyword>
<dbReference type="PROSITE" id="PS00028">
    <property type="entry name" value="ZINC_FINGER_C2H2_1"/>
    <property type="match status" value="3"/>
</dbReference>
<evidence type="ECO:0000256" key="3">
    <source>
        <dbReference type="ARBA" id="ARBA00022723"/>
    </source>
</evidence>
<evidence type="ECO:0000256" key="7">
    <source>
        <dbReference type="ARBA" id="ARBA00023015"/>
    </source>
</evidence>
<comment type="subcellular location">
    <subcellularLocation>
        <location evidence="1">Nucleus</location>
    </subcellularLocation>
</comment>
<gene>
    <name evidence="14" type="ORF">FSP39_021109</name>
</gene>
<keyword evidence="7" id="KW-0805">Transcription regulation</keyword>
<dbReference type="InterPro" id="IPR036236">
    <property type="entry name" value="Znf_C2H2_sf"/>
</dbReference>
<dbReference type="AlphaFoldDB" id="A0AA88YJJ0"/>
<dbReference type="GO" id="GO:0005634">
    <property type="term" value="C:nucleus"/>
    <property type="evidence" value="ECO:0007669"/>
    <property type="project" value="UniProtKB-SubCell"/>
</dbReference>
<comment type="similarity">
    <text evidence="2">Belongs to the krueppel C2H2-type zinc-finger protein family.</text>
</comment>
<keyword evidence="9" id="KW-0804">Transcription</keyword>
<evidence type="ECO:0000256" key="4">
    <source>
        <dbReference type="ARBA" id="ARBA00022737"/>
    </source>
</evidence>
<proteinExistence type="inferred from homology"/>
<evidence type="ECO:0000313" key="15">
    <source>
        <dbReference type="Proteomes" id="UP001186944"/>
    </source>
</evidence>
<evidence type="ECO:0000256" key="6">
    <source>
        <dbReference type="ARBA" id="ARBA00022833"/>
    </source>
</evidence>
<dbReference type="FunFam" id="3.30.160.60:FF:000075">
    <property type="entry name" value="Putative zinc finger protein 536"/>
    <property type="match status" value="1"/>
</dbReference>
<dbReference type="GO" id="GO:0008270">
    <property type="term" value="F:zinc ion binding"/>
    <property type="evidence" value="ECO:0007669"/>
    <property type="project" value="UniProtKB-KW"/>
</dbReference>
<accession>A0AA88YJJ0</accession>
<reference evidence="14" key="1">
    <citation type="submission" date="2019-08" db="EMBL/GenBank/DDBJ databases">
        <title>The improved chromosome-level genome for the pearl oyster Pinctada fucata martensii using PacBio sequencing and Hi-C.</title>
        <authorList>
            <person name="Zheng Z."/>
        </authorList>
    </citation>
    <scope>NUCLEOTIDE SEQUENCE</scope>
    <source>
        <strain evidence="14">ZZ-2019</strain>
        <tissue evidence="14">Adductor muscle</tissue>
    </source>
</reference>
<evidence type="ECO:0000256" key="5">
    <source>
        <dbReference type="ARBA" id="ARBA00022771"/>
    </source>
</evidence>
<evidence type="ECO:0000256" key="9">
    <source>
        <dbReference type="ARBA" id="ARBA00023163"/>
    </source>
</evidence>
<dbReference type="Proteomes" id="UP001186944">
    <property type="component" value="Unassembled WGS sequence"/>
</dbReference>
<dbReference type="GO" id="GO:0003677">
    <property type="term" value="F:DNA binding"/>
    <property type="evidence" value="ECO:0007669"/>
    <property type="project" value="UniProtKB-KW"/>
</dbReference>
<organism evidence="14 15">
    <name type="scientific">Pinctada imbricata</name>
    <name type="common">Atlantic pearl-oyster</name>
    <name type="synonym">Pinctada martensii</name>
    <dbReference type="NCBI Taxonomy" id="66713"/>
    <lineage>
        <taxon>Eukaryota</taxon>
        <taxon>Metazoa</taxon>
        <taxon>Spiralia</taxon>
        <taxon>Lophotrochozoa</taxon>
        <taxon>Mollusca</taxon>
        <taxon>Bivalvia</taxon>
        <taxon>Autobranchia</taxon>
        <taxon>Pteriomorphia</taxon>
        <taxon>Pterioida</taxon>
        <taxon>Pterioidea</taxon>
        <taxon>Pteriidae</taxon>
        <taxon>Pinctada</taxon>
    </lineage>
</organism>
<feature type="domain" description="C2H2-type" evidence="13">
    <location>
        <begin position="546"/>
        <end position="569"/>
    </location>
</feature>
<keyword evidence="10" id="KW-0539">Nucleus</keyword>
<keyword evidence="15" id="KW-1185">Reference proteome</keyword>
<sequence>MSDDTNSTSDESFNIGSDSDATEEENTEDKKLETRRNVRYEKDLKEGVRTNLIQIPVSTGSSCEQKLCNNAPTANISVPAHVCVKNSNVHFLESENDIRSKLTNTFSPKSATDLMYDTAISKRTQQNHNGFPLNKTINSPLKLNAVVKTENVSLAFEGQVTSVNFPRVSKVALSSENLPYVVEGAVTSENLSRISEGAVISENLSRIPEGAVTSENLSRIPEGAVTSENLSRIPEGAVTSENLSRIPEGAVTSENLSRISEGAVTSENLSRIPEGAVTSEGDKEMFIDQTSNLRQGKIVKNKKGIKFEFIFGEEGTFERCEIDNPILKMCVHDNSEAFRNCFKYMEWNCYMRCFHCEEVFERFSEYIFHSFGSEQCGDENKREVNGVVNGRWKACRMCGRQAFTKYKWLEHMLKDKIHGPEKKCAFIPKSAVLDPKEINGADFRKLKRNKRLQNKGKEDKRDKNAQVQPKLIQTDSESLKNFIPGFQCKVCGQSADIFPNLCDAVNHIKEVHTSEEKTPLKYAKVVSDDGRKVIVAEKMEDTKPSFLCSQCGNTYSCKGTLVIHLASAHKDVPSEKLGITDKTKKCPHCDKTFSVHHNRYYNRHLLIHTGPVTCKECNRLFKHKAAYLRHAIAHNGKQYICDKCGKVHESYINYRNHLNNHLLSESVRKFKCETCGKFFMTQNHLNTHARIHLPDRPFKCAHCDATFKFKNHLKNHLRSYCPKMKN</sequence>
<keyword evidence="3" id="KW-0479">Metal-binding</keyword>
<dbReference type="PANTHER" id="PTHR24379">
    <property type="entry name" value="KRAB AND ZINC FINGER DOMAIN-CONTAINING"/>
    <property type="match status" value="1"/>
</dbReference>
<dbReference type="PANTHER" id="PTHR24379:SF121">
    <property type="entry name" value="C2H2-TYPE DOMAIN-CONTAINING PROTEIN"/>
    <property type="match status" value="1"/>
</dbReference>